<organism evidence="4 5">
    <name type="scientific">Shouchella xiaoxiensis</name>
    <dbReference type="NCBI Taxonomy" id="766895"/>
    <lineage>
        <taxon>Bacteria</taxon>
        <taxon>Bacillati</taxon>
        <taxon>Bacillota</taxon>
        <taxon>Bacilli</taxon>
        <taxon>Bacillales</taxon>
        <taxon>Bacillaceae</taxon>
        <taxon>Shouchella</taxon>
    </lineage>
</organism>
<evidence type="ECO:0000259" key="3">
    <source>
        <dbReference type="PROSITE" id="PS51186"/>
    </source>
</evidence>
<dbReference type="PANTHER" id="PTHR43420">
    <property type="entry name" value="ACETYLTRANSFERASE"/>
    <property type="match status" value="1"/>
</dbReference>
<dbReference type="SUPFAM" id="SSF55729">
    <property type="entry name" value="Acyl-CoA N-acyltransferases (Nat)"/>
    <property type="match status" value="1"/>
</dbReference>
<dbReference type="PROSITE" id="PS51186">
    <property type="entry name" value="GNAT"/>
    <property type="match status" value="1"/>
</dbReference>
<reference evidence="4" key="1">
    <citation type="submission" date="2021-01" db="EMBL/GenBank/DDBJ databases">
        <title>Genomic Encyclopedia of Type Strains, Phase IV (KMG-IV): sequencing the most valuable type-strain genomes for metagenomic binning, comparative biology and taxonomic classification.</title>
        <authorList>
            <person name="Goeker M."/>
        </authorList>
    </citation>
    <scope>NUCLEOTIDE SEQUENCE</scope>
    <source>
        <strain evidence="4">DSM 21943</strain>
    </source>
</reference>
<name>A0ABS2SNC1_9BACI</name>
<dbReference type="EMBL" id="JAFBCV010000001">
    <property type="protein sequence ID" value="MBM7837021.1"/>
    <property type="molecule type" value="Genomic_DNA"/>
</dbReference>
<evidence type="ECO:0000256" key="2">
    <source>
        <dbReference type="ARBA" id="ARBA00023315"/>
    </source>
</evidence>
<keyword evidence="1" id="KW-0808">Transferase</keyword>
<keyword evidence="5" id="KW-1185">Reference proteome</keyword>
<dbReference type="InterPro" id="IPR000182">
    <property type="entry name" value="GNAT_dom"/>
</dbReference>
<accession>A0ABS2SNC1</accession>
<dbReference type="Gene3D" id="3.40.630.30">
    <property type="match status" value="1"/>
</dbReference>
<evidence type="ECO:0000313" key="5">
    <source>
        <dbReference type="Proteomes" id="UP001179280"/>
    </source>
</evidence>
<gene>
    <name evidence="4" type="ORF">JOC54_000252</name>
</gene>
<dbReference type="InterPro" id="IPR050680">
    <property type="entry name" value="YpeA/RimI_acetyltransf"/>
</dbReference>
<dbReference type="PANTHER" id="PTHR43420:SF41">
    <property type="entry name" value="IAA ACETYLTRANSFERASE"/>
    <property type="match status" value="1"/>
</dbReference>
<keyword evidence="2" id="KW-0012">Acyltransferase</keyword>
<dbReference type="Pfam" id="PF00583">
    <property type="entry name" value="Acetyltransf_1"/>
    <property type="match status" value="1"/>
</dbReference>
<dbReference type="Proteomes" id="UP001179280">
    <property type="component" value="Unassembled WGS sequence"/>
</dbReference>
<evidence type="ECO:0000256" key="1">
    <source>
        <dbReference type="ARBA" id="ARBA00022679"/>
    </source>
</evidence>
<dbReference type="CDD" id="cd04301">
    <property type="entry name" value="NAT_SF"/>
    <property type="match status" value="1"/>
</dbReference>
<feature type="domain" description="N-acetyltransferase" evidence="3">
    <location>
        <begin position="1"/>
        <end position="145"/>
    </location>
</feature>
<proteinExistence type="predicted"/>
<protein>
    <submittedName>
        <fullName evidence="4">Ribosomal protein S18 acetylase RimI-like enzyme</fullName>
    </submittedName>
</protein>
<sequence length="145" mass="16598">MEISKATEMELPHILEHSRQAIYEGTLGDVMPSDDKVKALISPLLERGCYYLLAKEDETILGWVLIGKTTDSFTDQDHGFIYELYVLEAFRGKGIAKQLMQTAVQKFKEANYKQIRLSAYVENQAINLYKKLGFKERTVTMSLNL</sequence>
<dbReference type="InterPro" id="IPR016181">
    <property type="entry name" value="Acyl_CoA_acyltransferase"/>
</dbReference>
<comment type="caution">
    <text evidence="4">The sequence shown here is derived from an EMBL/GenBank/DDBJ whole genome shotgun (WGS) entry which is preliminary data.</text>
</comment>
<evidence type="ECO:0000313" key="4">
    <source>
        <dbReference type="EMBL" id="MBM7837021.1"/>
    </source>
</evidence>